<protein>
    <submittedName>
        <fullName evidence="2">Uncharacterized protein</fullName>
    </submittedName>
</protein>
<dbReference type="AlphaFoldDB" id="A0A0E9TC55"/>
<evidence type="ECO:0000256" key="1">
    <source>
        <dbReference type="SAM" id="Phobius"/>
    </source>
</evidence>
<organism evidence="2">
    <name type="scientific">Anguilla anguilla</name>
    <name type="common">European freshwater eel</name>
    <name type="synonym">Muraena anguilla</name>
    <dbReference type="NCBI Taxonomy" id="7936"/>
    <lineage>
        <taxon>Eukaryota</taxon>
        <taxon>Metazoa</taxon>
        <taxon>Chordata</taxon>
        <taxon>Craniata</taxon>
        <taxon>Vertebrata</taxon>
        <taxon>Euteleostomi</taxon>
        <taxon>Actinopterygii</taxon>
        <taxon>Neopterygii</taxon>
        <taxon>Teleostei</taxon>
        <taxon>Anguilliformes</taxon>
        <taxon>Anguillidae</taxon>
        <taxon>Anguilla</taxon>
    </lineage>
</organism>
<proteinExistence type="predicted"/>
<sequence length="40" mass="4780">MRHIRGTCSISVFQTISFLLLFRVLIRIQCISKLMRKTIR</sequence>
<accession>A0A0E9TC55</accession>
<keyword evidence="1" id="KW-1133">Transmembrane helix</keyword>
<keyword evidence="1" id="KW-0812">Transmembrane</keyword>
<keyword evidence="1" id="KW-0472">Membrane</keyword>
<dbReference type="EMBL" id="GBXM01057555">
    <property type="protein sequence ID" value="JAH51022.1"/>
    <property type="molecule type" value="Transcribed_RNA"/>
</dbReference>
<reference evidence="2" key="2">
    <citation type="journal article" date="2015" name="Fish Shellfish Immunol.">
        <title>Early steps in the European eel (Anguilla anguilla)-Vibrio vulnificus interaction in the gills: Role of the RtxA13 toxin.</title>
        <authorList>
            <person name="Callol A."/>
            <person name="Pajuelo D."/>
            <person name="Ebbesson L."/>
            <person name="Teles M."/>
            <person name="MacKenzie S."/>
            <person name="Amaro C."/>
        </authorList>
    </citation>
    <scope>NUCLEOTIDE SEQUENCE</scope>
</reference>
<reference evidence="2" key="1">
    <citation type="submission" date="2014-11" db="EMBL/GenBank/DDBJ databases">
        <authorList>
            <person name="Amaro Gonzalez C."/>
        </authorList>
    </citation>
    <scope>NUCLEOTIDE SEQUENCE</scope>
</reference>
<name>A0A0E9TC55_ANGAN</name>
<evidence type="ECO:0000313" key="2">
    <source>
        <dbReference type="EMBL" id="JAH51022.1"/>
    </source>
</evidence>
<feature type="transmembrane region" description="Helical" evidence="1">
    <location>
        <begin position="12"/>
        <end position="30"/>
    </location>
</feature>